<dbReference type="Pfam" id="PF00027">
    <property type="entry name" value="cNMP_binding"/>
    <property type="match status" value="1"/>
</dbReference>
<dbReference type="PROSITE" id="PS50042">
    <property type="entry name" value="CNMP_BINDING_3"/>
    <property type="match status" value="1"/>
</dbReference>
<comment type="caution">
    <text evidence="7">The sequence shown here is derived from an EMBL/GenBank/DDBJ whole genome shotgun (WGS) entry which is preliminary data.</text>
</comment>
<sequence>MFVRITTEVSPRPNSLKDLGMTSESNPIVSLNEFTYKKGTEIYGEKEPADYVYQVRSGAVRSYKLLSDGRRQIGAFHLAGDIFGLENGKEHRFTAEAIVDTTVRLIKWQSLELVAESDAMVARNLLSMTTSNLQHAEDHMLLLGRKTSLERVAAFLLEMDKRLSGVDVMALPMSRRDIADYLGLTLETVSRAISHLHDLGVLGFIGNTQRQIVLLDRQQLASLDLQN</sequence>
<dbReference type="InterPro" id="IPR050397">
    <property type="entry name" value="Env_Response_Regulators"/>
</dbReference>
<dbReference type="InterPro" id="IPR036390">
    <property type="entry name" value="WH_DNA-bd_sf"/>
</dbReference>
<evidence type="ECO:0000313" key="8">
    <source>
        <dbReference type="Proteomes" id="UP000297966"/>
    </source>
</evidence>
<feature type="domain" description="Cyclic nucleotide-binding" evidence="5">
    <location>
        <begin position="15"/>
        <end position="84"/>
    </location>
</feature>
<evidence type="ECO:0000256" key="3">
    <source>
        <dbReference type="ARBA" id="ARBA00023163"/>
    </source>
</evidence>
<proteinExistence type="predicted"/>
<dbReference type="PROSITE" id="PS51063">
    <property type="entry name" value="HTH_CRP_2"/>
    <property type="match status" value="1"/>
</dbReference>
<organism evidence="7 8">
    <name type="scientific">Bradyrhizobium niftali</name>
    <dbReference type="NCBI Taxonomy" id="2560055"/>
    <lineage>
        <taxon>Bacteria</taxon>
        <taxon>Pseudomonadati</taxon>
        <taxon>Pseudomonadota</taxon>
        <taxon>Alphaproteobacteria</taxon>
        <taxon>Hyphomicrobiales</taxon>
        <taxon>Nitrobacteraceae</taxon>
        <taxon>Bradyrhizobium</taxon>
    </lineage>
</organism>
<dbReference type="EMBL" id="SPQT01000031">
    <property type="protein sequence ID" value="TFV41118.1"/>
    <property type="molecule type" value="Genomic_DNA"/>
</dbReference>
<evidence type="ECO:0000313" key="7">
    <source>
        <dbReference type="EMBL" id="TFV41118.1"/>
    </source>
</evidence>
<feature type="domain" description="HTH crp-type" evidence="6">
    <location>
        <begin position="146"/>
        <end position="218"/>
    </location>
</feature>
<dbReference type="RefSeq" id="WP_135178382.1">
    <property type="nucleotide sequence ID" value="NZ_SPQT01000031.1"/>
</dbReference>
<keyword evidence="2" id="KW-0238">DNA-binding</keyword>
<dbReference type="PRINTS" id="PR00034">
    <property type="entry name" value="HTHCRP"/>
</dbReference>
<dbReference type="InterPro" id="IPR036388">
    <property type="entry name" value="WH-like_DNA-bd_sf"/>
</dbReference>
<evidence type="ECO:0000259" key="5">
    <source>
        <dbReference type="PROSITE" id="PS50042"/>
    </source>
</evidence>
<dbReference type="SMART" id="SM00419">
    <property type="entry name" value="HTH_CRP"/>
    <property type="match status" value="1"/>
</dbReference>
<dbReference type="PANTHER" id="PTHR24567:SF75">
    <property type="entry name" value="FUMARATE AND NITRATE REDUCTION REGULATORY PROTEIN"/>
    <property type="match status" value="1"/>
</dbReference>
<evidence type="ECO:0000256" key="2">
    <source>
        <dbReference type="ARBA" id="ARBA00023125"/>
    </source>
</evidence>
<evidence type="ECO:0000256" key="4">
    <source>
        <dbReference type="ARBA" id="ARBA00023231"/>
    </source>
</evidence>
<dbReference type="InterPro" id="IPR000595">
    <property type="entry name" value="cNMP-bd_dom"/>
</dbReference>
<dbReference type="Proteomes" id="UP000297966">
    <property type="component" value="Unassembled WGS sequence"/>
</dbReference>
<dbReference type="FunFam" id="1.10.10.10:FF:000028">
    <property type="entry name" value="Fumarate/nitrate reduction transcriptional regulator Fnr"/>
    <property type="match status" value="1"/>
</dbReference>
<dbReference type="Pfam" id="PF13545">
    <property type="entry name" value="HTH_Crp_2"/>
    <property type="match status" value="1"/>
</dbReference>
<reference evidence="7 8" key="1">
    <citation type="submission" date="2019-03" db="EMBL/GenBank/DDBJ databases">
        <title>Bradyrhizobium diversity isolated from nodules of Chamaecrista fasciculata.</title>
        <authorList>
            <person name="Klepa M.S."/>
            <person name="Urquiaga M.O."/>
            <person name="Hungria M."/>
            <person name="Delamuta J.R."/>
        </authorList>
    </citation>
    <scope>NUCLEOTIDE SEQUENCE [LARGE SCALE GENOMIC DNA]</scope>
    <source>
        <strain evidence="7 8">CNPSo 3448</strain>
    </source>
</reference>
<dbReference type="InterPro" id="IPR018335">
    <property type="entry name" value="Tscrpt_reg_HTH_Crp-type_CS"/>
</dbReference>
<dbReference type="PROSITE" id="PS00042">
    <property type="entry name" value="HTH_CRP_1"/>
    <property type="match status" value="1"/>
</dbReference>
<evidence type="ECO:0000259" key="6">
    <source>
        <dbReference type="PROSITE" id="PS51063"/>
    </source>
</evidence>
<keyword evidence="4" id="KW-0535">Nitrogen fixation</keyword>
<dbReference type="InterPro" id="IPR018490">
    <property type="entry name" value="cNMP-bd_dom_sf"/>
</dbReference>
<dbReference type="InterPro" id="IPR014710">
    <property type="entry name" value="RmlC-like_jellyroll"/>
</dbReference>
<dbReference type="PANTHER" id="PTHR24567">
    <property type="entry name" value="CRP FAMILY TRANSCRIPTIONAL REGULATORY PROTEIN"/>
    <property type="match status" value="1"/>
</dbReference>
<dbReference type="CDD" id="cd00092">
    <property type="entry name" value="HTH_CRP"/>
    <property type="match status" value="1"/>
</dbReference>
<dbReference type="AlphaFoldDB" id="A0A4Y9LCG0"/>
<dbReference type="SUPFAM" id="SSF51206">
    <property type="entry name" value="cAMP-binding domain-like"/>
    <property type="match status" value="1"/>
</dbReference>
<dbReference type="SUPFAM" id="SSF46785">
    <property type="entry name" value="Winged helix' DNA-binding domain"/>
    <property type="match status" value="1"/>
</dbReference>
<dbReference type="OrthoDB" id="667966at2"/>
<gene>
    <name evidence="7" type="ORF">E4K65_37565</name>
</gene>
<dbReference type="GO" id="GO:0005829">
    <property type="term" value="C:cytosol"/>
    <property type="evidence" value="ECO:0007669"/>
    <property type="project" value="TreeGrafter"/>
</dbReference>
<dbReference type="CDD" id="cd00038">
    <property type="entry name" value="CAP_ED"/>
    <property type="match status" value="1"/>
</dbReference>
<keyword evidence="8" id="KW-1185">Reference proteome</keyword>
<keyword evidence="3" id="KW-0804">Transcription</keyword>
<dbReference type="FunFam" id="2.60.120.10:FF:000129">
    <property type="entry name" value="Transcriptional regulator FixK"/>
    <property type="match status" value="1"/>
</dbReference>
<evidence type="ECO:0000256" key="1">
    <source>
        <dbReference type="ARBA" id="ARBA00023015"/>
    </source>
</evidence>
<dbReference type="SMART" id="SM00100">
    <property type="entry name" value="cNMP"/>
    <property type="match status" value="1"/>
</dbReference>
<dbReference type="InterPro" id="IPR012318">
    <property type="entry name" value="HTH_CRP"/>
</dbReference>
<name>A0A4Y9LCG0_9BRAD</name>
<dbReference type="Gene3D" id="2.60.120.10">
    <property type="entry name" value="Jelly Rolls"/>
    <property type="match status" value="1"/>
</dbReference>
<dbReference type="GO" id="GO:0003700">
    <property type="term" value="F:DNA-binding transcription factor activity"/>
    <property type="evidence" value="ECO:0007669"/>
    <property type="project" value="InterPro"/>
</dbReference>
<keyword evidence="1" id="KW-0805">Transcription regulation</keyword>
<accession>A0A4Y9LCG0</accession>
<dbReference type="Gene3D" id="1.10.10.10">
    <property type="entry name" value="Winged helix-like DNA-binding domain superfamily/Winged helix DNA-binding domain"/>
    <property type="match status" value="1"/>
</dbReference>
<dbReference type="GO" id="GO:0003677">
    <property type="term" value="F:DNA binding"/>
    <property type="evidence" value="ECO:0007669"/>
    <property type="project" value="UniProtKB-KW"/>
</dbReference>
<protein>
    <submittedName>
        <fullName evidence="7">Cyclic nucleotide-binding domain-containing protein</fullName>
    </submittedName>
</protein>